<keyword evidence="4" id="KW-0472">Membrane</keyword>
<dbReference type="Gene3D" id="3.30.700.10">
    <property type="entry name" value="Glycoprotein, Type 4 Pilin"/>
    <property type="match status" value="1"/>
</dbReference>
<name>A0AA42BNY4_9BACI</name>
<accession>A0AA42BNY4</accession>
<dbReference type="InterPro" id="IPR012902">
    <property type="entry name" value="N_methyl_site"/>
</dbReference>
<dbReference type="InterPro" id="IPR045584">
    <property type="entry name" value="Pilin-like"/>
</dbReference>
<dbReference type="AlphaFoldDB" id="A0AA42BNY4"/>
<dbReference type="GO" id="GO:0015628">
    <property type="term" value="P:protein secretion by the type II secretion system"/>
    <property type="evidence" value="ECO:0007669"/>
    <property type="project" value="InterPro"/>
</dbReference>
<organism evidence="5 6">
    <name type="scientific">Ectobacillus ponti</name>
    <dbReference type="NCBI Taxonomy" id="2961894"/>
    <lineage>
        <taxon>Bacteria</taxon>
        <taxon>Bacillati</taxon>
        <taxon>Bacillota</taxon>
        <taxon>Bacilli</taxon>
        <taxon>Bacillales</taxon>
        <taxon>Bacillaceae</taxon>
        <taxon>Ectobacillus</taxon>
    </lineage>
</organism>
<evidence type="ECO:0000256" key="1">
    <source>
        <dbReference type="ARBA" id="ARBA00004241"/>
    </source>
</evidence>
<dbReference type="Proteomes" id="UP001156102">
    <property type="component" value="Unassembled WGS sequence"/>
</dbReference>
<dbReference type="GO" id="GO:0009986">
    <property type="term" value="C:cell surface"/>
    <property type="evidence" value="ECO:0007669"/>
    <property type="project" value="UniProtKB-SubCell"/>
</dbReference>
<evidence type="ECO:0000256" key="3">
    <source>
        <dbReference type="ARBA" id="ARBA00023287"/>
    </source>
</evidence>
<dbReference type="Pfam" id="PF07963">
    <property type="entry name" value="N_methyl"/>
    <property type="match status" value="1"/>
</dbReference>
<keyword evidence="3" id="KW-0178">Competence</keyword>
<evidence type="ECO:0000256" key="2">
    <source>
        <dbReference type="ARBA" id="ARBA00022481"/>
    </source>
</evidence>
<dbReference type="InterPro" id="IPR000983">
    <property type="entry name" value="Bac_GSPG_pilin"/>
</dbReference>
<proteinExistence type="predicted"/>
<comment type="subcellular location">
    <subcellularLocation>
        <location evidence="1">Cell surface</location>
    </subcellularLocation>
</comment>
<dbReference type="GO" id="GO:0030420">
    <property type="term" value="P:establishment of competence for transformation"/>
    <property type="evidence" value="ECO:0007669"/>
    <property type="project" value="UniProtKB-KW"/>
</dbReference>
<dbReference type="RefSeq" id="WP_254758409.1">
    <property type="nucleotide sequence ID" value="NZ_JANCLT010000003.1"/>
</dbReference>
<evidence type="ECO:0000313" key="5">
    <source>
        <dbReference type="EMBL" id="MCP8968500.1"/>
    </source>
</evidence>
<keyword evidence="4" id="KW-1133">Transmembrane helix</keyword>
<keyword evidence="6" id="KW-1185">Reference proteome</keyword>
<evidence type="ECO:0000313" key="6">
    <source>
        <dbReference type="Proteomes" id="UP001156102"/>
    </source>
</evidence>
<keyword evidence="4" id="KW-0812">Transmembrane</keyword>
<feature type="transmembrane region" description="Helical" evidence="4">
    <location>
        <begin position="12"/>
        <end position="35"/>
    </location>
</feature>
<dbReference type="PRINTS" id="PR00813">
    <property type="entry name" value="BCTERIALGSPG"/>
</dbReference>
<keyword evidence="2" id="KW-0488">Methylation</keyword>
<gene>
    <name evidence="5" type="ORF">NK662_08075</name>
</gene>
<evidence type="ECO:0000256" key="4">
    <source>
        <dbReference type="SAM" id="Phobius"/>
    </source>
</evidence>
<dbReference type="NCBIfam" id="TIGR02532">
    <property type="entry name" value="IV_pilin_GFxxxE"/>
    <property type="match status" value="1"/>
</dbReference>
<dbReference type="PROSITE" id="PS00409">
    <property type="entry name" value="PROKAR_NTER_METHYL"/>
    <property type="match status" value="1"/>
</dbReference>
<dbReference type="EMBL" id="JANCLT010000003">
    <property type="protein sequence ID" value="MCP8968500.1"/>
    <property type="molecule type" value="Genomic_DNA"/>
</dbReference>
<reference evidence="5" key="1">
    <citation type="submission" date="2022-07" db="EMBL/GenBank/DDBJ databases">
        <authorList>
            <person name="Li W.-J."/>
            <person name="Deng Q.-Q."/>
        </authorList>
    </citation>
    <scope>NUCLEOTIDE SEQUENCE</scope>
    <source>
        <strain evidence="5">SYSU M60031</strain>
    </source>
</reference>
<dbReference type="SUPFAM" id="SSF54523">
    <property type="entry name" value="Pili subunits"/>
    <property type="match status" value="1"/>
</dbReference>
<sequence>MRKLLRNEKGLTLIELLAVIVILGIVAAIAIPAIANVIQKSNVNAVKADAMQILNAAKTYVADNGVPASGTISNTDMGDYVSDSKISTYTVTVGADGKTFTISASNVTAGKIQLTFNNASIQNIRDDANYKTTHTISAAQ</sequence>
<protein>
    <submittedName>
        <fullName evidence="5">Prepilin-type N-terminal cleavage/methylation domain-containing protein</fullName>
    </submittedName>
</protein>
<dbReference type="PANTHER" id="PTHR30093">
    <property type="entry name" value="GENERAL SECRETION PATHWAY PROTEIN G"/>
    <property type="match status" value="1"/>
</dbReference>
<dbReference type="GO" id="GO:0015627">
    <property type="term" value="C:type II protein secretion system complex"/>
    <property type="evidence" value="ECO:0007669"/>
    <property type="project" value="InterPro"/>
</dbReference>
<comment type="caution">
    <text evidence="5">The sequence shown here is derived from an EMBL/GenBank/DDBJ whole genome shotgun (WGS) entry which is preliminary data.</text>
</comment>